<dbReference type="EMBL" id="CACVBS010000057">
    <property type="protein sequence ID" value="CAA7267011.1"/>
    <property type="molecule type" value="Genomic_DNA"/>
</dbReference>
<dbReference type="Proteomes" id="UP000467700">
    <property type="component" value="Unassembled WGS sequence"/>
</dbReference>
<dbReference type="PANTHER" id="PTHR37487">
    <property type="entry name" value="CHROMOSOME 1, WHOLE GENOME SHOTGUN SEQUENCE"/>
    <property type="match status" value="1"/>
</dbReference>
<feature type="region of interest" description="Disordered" evidence="1">
    <location>
        <begin position="81"/>
        <end position="153"/>
    </location>
</feature>
<feature type="chain" id="PRO_5035847320" evidence="2">
    <location>
        <begin position="21"/>
        <end position="180"/>
    </location>
</feature>
<keyword evidence="2" id="KW-0732">Signal</keyword>
<evidence type="ECO:0000313" key="3">
    <source>
        <dbReference type="EMBL" id="CAA7267011.1"/>
    </source>
</evidence>
<feature type="signal peptide" evidence="2">
    <location>
        <begin position="1"/>
        <end position="20"/>
    </location>
</feature>
<evidence type="ECO:0000256" key="1">
    <source>
        <dbReference type="SAM" id="MobiDB-lite"/>
    </source>
</evidence>
<dbReference type="PANTHER" id="PTHR37487:SF2">
    <property type="entry name" value="EXPRESSED PROTEIN"/>
    <property type="match status" value="1"/>
</dbReference>
<keyword evidence="4" id="KW-1185">Reference proteome</keyword>
<feature type="compositionally biased region" description="Low complexity" evidence="1">
    <location>
        <begin position="108"/>
        <end position="153"/>
    </location>
</feature>
<comment type="caution">
    <text evidence="3">The sequence shown here is derived from an EMBL/GenBank/DDBJ whole genome shotgun (WGS) entry which is preliminary data.</text>
</comment>
<gene>
    <name evidence="3" type="ORF">AAE3_LOCUS9174</name>
</gene>
<feature type="compositionally biased region" description="Polar residues" evidence="1">
    <location>
        <begin position="81"/>
        <end position="92"/>
    </location>
</feature>
<dbReference type="AlphaFoldDB" id="A0A8S0XWI7"/>
<evidence type="ECO:0000256" key="2">
    <source>
        <dbReference type="SAM" id="SignalP"/>
    </source>
</evidence>
<organism evidence="3 4">
    <name type="scientific">Cyclocybe aegerita</name>
    <name type="common">Black poplar mushroom</name>
    <name type="synonym">Agrocybe aegerita</name>
    <dbReference type="NCBI Taxonomy" id="1973307"/>
    <lineage>
        <taxon>Eukaryota</taxon>
        <taxon>Fungi</taxon>
        <taxon>Dikarya</taxon>
        <taxon>Basidiomycota</taxon>
        <taxon>Agaricomycotina</taxon>
        <taxon>Agaricomycetes</taxon>
        <taxon>Agaricomycetidae</taxon>
        <taxon>Agaricales</taxon>
        <taxon>Agaricineae</taxon>
        <taxon>Bolbitiaceae</taxon>
        <taxon>Cyclocybe</taxon>
    </lineage>
</organism>
<proteinExistence type="predicted"/>
<accession>A0A8S0XWI7</accession>
<reference evidence="3 4" key="1">
    <citation type="submission" date="2020-01" db="EMBL/GenBank/DDBJ databases">
        <authorList>
            <person name="Gupta K D."/>
        </authorList>
    </citation>
    <scope>NUCLEOTIDE SEQUENCE [LARGE SCALE GENOMIC DNA]</scope>
</reference>
<sequence length="180" mass="17346">MKSVFAPLAAVLLAATSAVAQTLTVNTPLSVVVCQPLLITWTGGTPPYFLLSWNVNITAGTSLGLTLRDSTGAISQSAPFTVQSGSDTSCLNGGSTTTTTGGAGGSTTSGTTTGTTTTAAPTTTRATTTNGAATTGTSTSPPTTTSGTGAPAQSTDAAYNVVAKTGLAGAIGAILVALLA</sequence>
<protein>
    <submittedName>
        <fullName evidence="3">Uncharacterized protein</fullName>
    </submittedName>
</protein>
<dbReference type="OrthoDB" id="3362246at2759"/>
<evidence type="ECO:0000313" key="4">
    <source>
        <dbReference type="Proteomes" id="UP000467700"/>
    </source>
</evidence>
<name>A0A8S0XWI7_CYCAE</name>